<dbReference type="Proteomes" id="UP000634136">
    <property type="component" value="Unassembled WGS sequence"/>
</dbReference>
<dbReference type="PANTHER" id="PTHR31286:SF167">
    <property type="entry name" value="OS09G0268800 PROTEIN"/>
    <property type="match status" value="1"/>
</dbReference>
<name>A0A834XBK4_9FABA</name>
<dbReference type="AlphaFoldDB" id="A0A834XBK4"/>
<evidence type="ECO:0000259" key="3">
    <source>
        <dbReference type="PROSITE" id="PS50158"/>
    </source>
</evidence>
<gene>
    <name evidence="4" type="ORF">G2W53_003636</name>
</gene>
<keyword evidence="5" id="KW-1185">Reference proteome</keyword>
<dbReference type="Pfam" id="PF14392">
    <property type="entry name" value="zf-CCHC_4"/>
    <property type="match status" value="1"/>
</dbReference>
<sequence>MGRLSFFPPSSGLFKENSSRKRTHLYENQTFAPKKKQKILVKTMANNPREMGWNDSSDSDVGEDMEEIREKQAFLDGFPQPDPRPAHAPVVSLDTEFLQANRAFWEKCLIGPVRVVGRVQRYYVIHFDIEEDRRQILNEGPWSVQGGLLSVFPWEPNLVLTRLLVTEVPIWVQLWDLPLEYQNPSMAAKIGSLMGEVREIDWAPTCPRNLRFLRIRVRIPIHTPLLMGVILRTDEGEHLWIQCRYERIFRLCRGCGRIGHLPHECDRNREQVDLTLDAQRQWIQEQYGNEFGTMVEQAYFVPEARRFRFQPNRRTTYIRALYTRNGYQYRPRRADPVEFYFDPWIPIDANGNMDPPTQVDIQSTGDIEDNETLLEQALDAQPDFQFHEEDPGNLPTAQEMMNPEDPASLEPEWERLVEQYCPINPPLQFPLPGIKLNEQRTPVQGSSNNLNWVEYEQDQFGIASGWPMEGELNPIFEELNPFQHEPTQHEIKEIWKEIFEQQEEGIPMGSTFEVGESSNARAGAPAQTEGNMRESMTAVEPAEIEALQQTEDQEVIETLQLNMSVAWNGANLVILDKPQEQVETQAIPATEGHINGKCEEENMAEQRTSMKISDISRKRKRNTELDIIEEFVRKKCNHSPVSFTVTMTAKNPRKRKAVVLQEMENTVEVPNKRIKSMPMGETKGEKHETEQSTQGSELAEVTELLESCFKGFGEVVPEQPPKSP</sequence>
<dbReference type="InterPro" id="IPR040256">
    <property type="entry name" value="At4g02000-like"/>
</dbReference>
<keyword evidence="1" id="KW-0479">Metal-binding</keyword>
<feature type="domain" description="CCHC-type" evidence="3">
    <location>
        <begin position="252"/>
        <end position="265"/>
    </location>
</feature>
<dbReference type="PANTHER" id="PTHR31286">
    <property type="entry name" value="GLYCINE-RICH CELL WALL STRUCTURAL PROTEIN 1.8-LIKE"/>
    <property type="match status" value="1"/>
</dbReference>
<evidence type="ECO:0000313" key="5">
    <source>
        <dbReference type="Proteomes" id="UP000634136"/>
    </source>
</evidence>
<dbReference type="GO" id="GO:0003676">
    <property type="term" value="F:nucleic acid binding"/>
    <property type="evidence" value="ECO:0007669"/>
    <property type="project" value="InterPro"/>
</dbReference>
<reference evidence="4" key="1">
    <citation type="submission" date="2020-09" db="EMBL/GenBank/DDBJ databases">
        <title>Genome-Enabled Discovery of Anthraquinone Biosynthesis in Senna tora.</title>
        <authorList>
            <person name="Kang S.-H."/>
            <person name="Pandey R.P."/>
            <person name="Lee C.-M."/>
            <person name="Sim J.-S."/>
            <person name="Jeong J.-T."/>
            <person name="Choi B.-S."/>
            <person name="Jung M."/>
            <person name="Ginzburg D."/>
            <person name="Zhao K."/>
            <person name="Won S.Y."/>
            <person name="Oh T.-J."/>
            <person name="Yu Y."/>
            <person name="Kim N.-H."/>
            <person name="Lee O.R."/>
            <person name="Lee T.-H."/>
            <person name="Bashyal P."/>
            <person name="Kim T.-S."/>
            <person name="Lee W.-H."/>
            <person name="Kawkins C."/>
            <person name="Kim C.-K."/>
            <person name="Kim J.S."/>
            <person name="Ahn B.O."/>
            <person name="Rhee S.Y."/>
            <person name="Sohng J.K."/>
        </authorList>
    </citation>
    <scope>NUCLEOTIDE SEQUENCE</scope>
    <source>
        <tissue evidence="4">Leaf</tissue>
    </source>
</reference>
<dbReference type="OrthoDB" id="1106899at2759"/>
<feature type="region of interest" description="Disordered" evidence="2">
    <location>
        <begin position="512"/>
        <end position="532"/>
    </location>
</feature>
<dbReference type="GO" id="GO:0004519">
    <property type="term" value="F:endonuclease activity"/>
    <property type="evidence" value="ECO:0007669"/>
    <property type="project" value="UniProtKB-KW"/>
</dbReference>
<accession>A0A834XBK4</accession>
<keyword evidence="1" id="KW-0862">Zinc</keyword>
<keyword evidence="4" id="KW-0269">Exonuclease</keyword>
<comment type="caution">
    <text evidence="4">The sequence shown here is derived from an EMBL/GenBank/DDBJ whole genome shotgun (WGS) entry which is preliminary data.</text>
</comment>
<feature type="region of interest" description="Disordered" evidence="2">
    <location>
        <begin position="1"/>
        <end position="20"/>
    </location>
</feature>
<dbReference type="GO" id="GO:0004527">
    <property type="term" value="F:exonuclease activity"/>
    <property type="evidence" value="ECO:0007669"/>
    <property type="project" value="UniProtKB-KW"/>
</dbReference>
<keyword evidence="4" id="KW-0540">Nuclease</keyword>
<evidence type="ECO:0000256" key="1">
    <source>
        <dbReference type="PROSITE-ProRule" id="PRU00047"/>
    </source>
</evidence>
<protein>
    <submittedName>
        <fullName evidence="4">Endonuclease/exonuclease/phosphatase</fullName>
    </submittedName>
</protein>
<keyword evidence="4" id="KW-0255">Endonuclease</keyword>
<keyword evidence="1" id="KW-0863">Zinc-finger</keyword>
<evidence type="ECO:0000256" key="2">
    <source>
        <dbReference type="SAM" id="MobiDB-lite"/>
    </source>
</evidence>
<dbReference type="PROSITE" id="PS50158">
    <property type="entry name" value="ZF_CCHC"/>
    <property type="match status" value="1"/>
</dbReference>
<dbReference type="GO" id="GO:0008270">
    <property type="term" value="F:zinc ion binding"/>
    <property type="evidence" value="ECO:0007669"/>
    <property type="project" value="UniProtKB-KW"/>
</dbReference>
<dbReference type="InterPro" id="IPR001878">
    <property type="entry name" value="Znf_CCHC"/>
</dbReference>
<proteinExistence type="predicted"/>
<organism evidence="4 5">
    <name type="scientific">Senna tora</name>
    <dbReference type="NCBI Taxonomy" id="362788"/>
    <lineage>
        <taxon>Eukaryota</taxon>
        <taxon>Viridiplantae</taxon>
        <taxon>Streptophyta</taxon>
        <taxon>Embryophyta</taxon>
        <taxon>Tracheophyta</taxon>
        <taxon>Spermatophyta</taxon>
        <taxon>Magnoliopsida</taxon>
        <taxon>eudicotyledons</taxon>
        <taxon>Gunneridae</taxon>
        <taxon>Pentapetalae</taxon>
        <taxon>rosids</taxon>
        <taxon>fabids</taxon>
        <taxon>Fabales</taxon>
        <taxon>Fabaceae</taxon>
        <taxon>Caesalpinioideae</taxon>
        <taxon>Cassia clade</taxon>
        <taxon>Senna</taxon>
    </lineage>
</organism>
<evidence type="ECO:0000313" key="4">
    <source>
        <dbReference type="EMBL" id="KAF7841338.1"/>
    </source>
</evidence>
<dbReference type="InterPro" id="IPR025836">
    <property type="entry name" value="Zn_knuckle_CX2CX4HX4C"/>
</dbReference>
<keyword evidence="4" id="KW-0378">Hydrolase</keyword>
<feature type="region of interest" description="Disordered" evidence="2">
    <location>
        <begin position="675"/>
        <end position="698"/>
    </location>
</feature>
<dbReference type="EMBL" id="JAAIUW010000002">
    <property type="protein sequence ID" value="KAF7841338.1"/>
    <property type="molecule type" value="Genomic_DNA"/>
</dbReference>